<evidence type="ECO:0000313" key="2">
    <source>
        <dbReference type="Proteomes" id="UP001139411"/>
    </source>
</evidence>
<dbReference type="InterPro" id="IPR035905">
    <property type="entry name" value="Barstar-like_sf"/>
</dbReference>
<dbReference type="AlphaFoldDB" id="A0A9X1QBV1"/>
<organism evidence="1 2">
    <name type="scientific">Dyadobacter chenhuakuii</name>
    <dbReference type="NCBI Taxonomy" id="2909339"/>
    <lineage>
        <taxon>Bacteria</taxon>
        <taxon>Pseudomonadati</taxon>
        <taxon>Bacteroidota</taxon>
        <taxon>Cytophagia</taxon>
        <taxon>Cytophagales</taxon>
        <taxon>Spirosomataceae</taxon>
        <taxon>Dyadobacter</taxon>
    </lineage>
</organism>
<evidence type="ECO:0000313" key="1">
    <source>
        <dbReference type="EMBL" id="MCF2498291.1"/>
    </source>
</evidence>
<dbReference type="RefSeq" id="WP_235177439.1">
    <property type="nucleotide sequence ID" value="NZ_JAKFFV010000004.1"/>
</dbReference>
<reference evidence="1" key="1">
    <citation type="submission" date="2022-01" db="EMBL/GenBank/DDBJ databases">
        <title>Novel species in genus Dyadobacter.</title>
        <authorList>
            <person name="Ma C."/>
        </authorList>
    </citation>
    <scope>NUCLEOTIDE SEQUENCE</scope>
    <source>
        <strain evidence="1">CY357</strain>
    </source>
</reference>
<accession>A0A9X1QBV1</accession>
<protein>
    <submittedName>
        <fullName evidence="1">Ribonuclease inhibitor</fullName>
    </submittedName>
</protein>
<comment type="caution">
    <text evidence="1">The sequence shown here is derived from an EMBL/GenBank/DDBJ whole genome shotgun (WGS) entry which is preliminary data.</text>
</comment>
<dbReference type="Proteomes" id="UP001139411">
    <property type="component" value="Unassembled WGS sequence"/>
</dbReference>
<gene>
    <name evidence="1" type="ORF">L0661_08240</name>
</gene>
<dbReference type="EMBL" id="JAKFFV010000004">
    <property type="protein sequence ID" value="MCF2498291.1"/>
    <property type="molecule type" value="Genomic_DNA"/>
</dbReference>
<proteinExistence type="predicted"/>
<sequence>MQLTIQGSSIQGIASFYTEINRLFMADEEWQIAESLDALDDLLYGGFGAAKGATALELIWRDMEFSRLSLGYEETRRYYLEKLRPGSPFNKALFSEKLKALETSEGKTYFDLVMDVFASHPTVIVVPG</sequence>
<name>A0A9X1QBV1_9BACT</name>
<dbReference type="SUPFAM" id="SSF52038">
    <property type="entry name" value="Barstar-related"/>
    <property type="match status" value="1"/>
</dbReference>